<dbReference type="PRINTS" id="PR00081">
    <property type="entry name" value="GDHRDH"/>
</dbReference>
<sequence length="247" mass="26247">MAPVVYLISGAGRGIGLALVAQLSSCENAIVFAGARNPAAAEALQLLENQHPGKVYLVKLTSADESDNEAAVAKIKETAGRLDVVIANAGHSDNYVPAAEVPIEGMRKHFEVNALGPLVLFQSTWPLLKASTDHPKFFTITSELGGIPYGPSIPWPAIAYGVSKAAANWITAKLYFENPRLIAFPIHPGVVNTDMAIAAAKIEPLFAAVPKITPEESAKGIVKVVEAATRREDGPKFLTWDGGVMPW</sequence>
<dbReference type="PANTHER" id="PTHR43544:SF7">
    <property type="entry name" value="NADB-LER2"/>
    <property type="match status" value="1"/>
</dbReference>
<dbReference type="InParanoid" id="A0A165E939"/>
<name>A0A165E939_9BASI</name>
<dbReference type="GO" id="GO:0005737">
    <property type="term" value="C:cytoplasm"/>
    <property type="evidence" value="ECO:0007669"/>
    <property type="project" value="TreeGrafter"/>
</dbReference>
<keyword evidence="3" id="KW-0560">Oxidoreductase</keyword>
<accession>A0A165E939</accession>
<dbReference type="InterPro" id="IPR051468">
    <property type="entry name" value="Fungal_SecMetab_SDRs"/>
</dbReference>
<dbReference type="InterPro" id="IPR036291">
    <property type="entry name" value="NAD(P)-bd_dom_sf"/>
</dbReference>
<proteinExistence type="inferred from homology"/>
<dbReference type="Pfam" id="PF00106">
    <property type="entry name" value="adh_short"/>
    <property type="match status" value="1"/>
</dbReference>
<evidence type="ECO:0000256" key="2">
    <source>
        <dbReference type="ARBA" id="ARBA00022857"/>
    </source>
</evidence>
<dbReference type="Gene3D" id="3.40.50.720">
    <property type="entry name" value="NAD(P)-binding Rossmann-like Domain"/>
    <property type="match status" value="1"/>
</dbReference>
<organism evidence="4 5">
    <name type="scientific">Calocera cornea HHB12733</name>
    <dbReference type="NCBI Taxonomy" id="1353952"/>
    <lineage>
        <taxon>Eukaryota</taxon>
        <taxon>Fungi</taxon>
        <taxon>Dikarya</taxon>
        <taxon>Basidiomycota</taxon>
        <taxon>Agaricomycotina</taxon>
        <taxon>Dacrymycetes</taxon>
        <taxon>Dacrymycetales</taxon>
        <taxon>Dacrymycetaceae</taxon>
        <taxon>Calocera</taxon>
    </lineage>
</organism>
<dbReference type="OrthoDB" id="9876299at2759"/>
<dbReference type="PANTHER" id="PTHR43544">
    <property type="entry name" value="SHORT-CHAIN DEHYDROGENASE/REDUCTASE"/>
    <property type="match status" value="1"/>
</dbReference>
<dbReference type="GO" id="GO:0016491">
    <property type="term" value="F:oxidoreductase activity"/>
    <property type="evidence" value="ECO:0007669"/>
    <property type="project" value="UniProtKB-KW"/>
</dbReference>
<evidence type="ECO:0000256" key="1">
    <source>
        <dbReference type="ARBA" id="ARBA00006484"/>
    </source>
</evidence>
<gene>
    <name evidence="4" type="ORF">CALCODRAFT_473595</name>
</gene>
<dbReference type="EMBL" id="KV424016">
    <property type="protein sequence ID" value="KZT54361.1"/>
    <property type="molecule type" value="Genomic_DNA"/>
</dbReference>
<comment type="similarity">
    <text evidence="1">Belongs to the short-chain dehydrogenases/reductases (SDR) family.</text>
</comment>
<dbReference type="AlphaFoldDB" id="A0A165E939"/>
<protein>
    <submittedName>
        <fullName evidence="4">NAD(P)-binding protein</fullName>
    </submittedName>
</protein>
<evidence type="ECO:0000256" key="3">
    <source>
        <dbReference type="ARBA" id="ARBA00023002"/>
    </source>
</evidence>
<keyword evidence="5" id="KW-1185">Reference proteome</keyword>
<dbReference type="CDD" id="cd05325">
    <property type="entry name" value="carb_red_sniffer_like_SDR_c"/>
    <property type="match status" value="1"/>
</dbReference>
<reference evidence="4 5" key="1">
    <citation type="journal article" date="2016" name="Mol. Biol. Evol.">
        <title>Comparative Genomics of Early-Diverging Mushroom-Forming Fungi Provides Insights into the Origins of Lignocellulose Decay Capabilities.</title>
        <authorList>
            <person name="Nagy L.G."/>
            <person name="Riley R."/>
            <person name="Tritt A."/>
            <person name="Adam C."/>
            <person name="Daum C."/>
            <person name="Floudas D."/>
            <person name="Sun H."/>
            <person name="Yadav J.S."/>
            <person name="Pangilinan J."/>
            <person name="Larsson K.H."/>
            <person name="Matsuura K."/>
            <person name="Barry K."/>
            <person name="Labutti K."/>
            <person name="Kuo R."/>
            <person name="Ohm R.A."/>
            <person name="Bhattacharya S.S."/>
            <person name="Shirouzu T."/>
            <person name="Yoshinaga Y."/>
            <person name="Martin F.M."/>
            <person name="Grigoriev I.V."/>
            <person name="Hibbett D.S."/>
        </authorList>
    </citation>
    <scope>NUCLEOTIDE SEQUENCE [LARGE SCALE GENOMIC DNA]</scope>
    <source>
        <strain evidence="4 5">HHB12733</strain>
    </source>
</reference>
<keyword evidence="2" id="KW-0521">NADP</keyword>
<dbReference type="Proteomes" id="UP000076842">
    <property type="component" value="Unassembled WGS sequence"/>
</dbReference>
<evidence type="ECO:0000313" key="4">
    <source>
        <dbReference type="EMBL" id="KZT54361.1"/>
    </source>
</evidence>
<dbReference type="SUPFAM" id="SSF51735">
    <property type="entry name" value="NAD(P)-binding Rossmann-fold domains"/>
    <property type="match status" value="1"/>
</dbReference>
<dbReference type="FunCoup" id="A0A165E939">
    <property type="interactions" value="140"/>
</dbReference>
<dbReference type="InterPro" id="IPR002347">
    <property type="entry name" value="SDR_fam"/>
</dbReference>
<evidence type="ECO:0000313" key="5">
    <source>
        <dbReference type="Proteomes" id="UP000076842"/>
    </source>
</evidence>